<evidence type="ECO:0000256" key="1">
    <source>
        <dbReference type="ARBA" id="ARBA00001946"/>
    </source>
</evidence>
<dbReference type="InterPro" id="IPR011206">
    <property type="entry name" value="Citrate_lyase_beta/mcl1/mcl2"/>
</dbReference>
<accession>A0A6J6ACW8</accession>
<keyword evidence="3" id="KW-0460">Magnesium</keyword>
<name>A0A6J6ACW8_9ZZZZ</name>
<protein>
    <submittedName>
        <fullName evidence="5">Unannotated protein</fullName>
    </submittedName>
</protein>
<dbReference type="Gene3D" id="3.20.20.60">
    <property type="entry name" value="Phosphoenolpyruvate-binding domains"/>
    <property type="match status" value="1"/>
</dbReference>
<dbReference type="Pfam" id="PF03328">
    <property type="entry name" value="HpcH_HpaI"/>
    <property type="match status" value="1"/>
</dbReference>
<dbReference type="SUPFAM" id="SSF51621">
    <property type="entry name" value="Phosphoenolpyruvate/pyruvate domain"/>
    <property type="match status" value="1"/>
</dbReference>
<dbReference type="GO" id="GO:0003824">
    <property type="term" value="F:catalytic activity"/>
    <property type="evidence" value="ECO:0007669"/>
    <property type="project" value="InterPro"/>
</dbReference>
<dbReference type="GO" id="GO:0006107">
    <property type="term" value="P:oxaloacetate metabolic process"/>
    <property type="evidence" value="ECO:0007669"/>
    <property type="project" value="TreeGrafter"/>
</dbReference>
<dbReference type="PIRSF" id="PIRSF015582">
    <property type="entry name" value="Cit_lyase_B"/>
    <property type="match status" value="1"/>
</dbReference>
<dbReference type="PANTHER" id="PTHR32308:SF10">
    <property type="entry name" value="CITRATE LYASE SUBUNIT BETA"/>
    <property type="match status" value="1"/>
</dbReference>
<dbReference type="GO" id="GO:0000287">
    <property type="term" value="F:magnesium ion binding"/>
    <property type="evidence" value="ECO:0007669"/>
    <property type="project" value="TreeGrafter"/>
</dbReference>
<keyword evidence="2" id="KW-0479">Metal-binding</keyword>
<comment type="cofactor">
    <cofactor evidence="1">
        <name>Mg(2+)</name>
        <dbReference type="ChEBI" id="CHEBI:18420"/>
    </cofactor>
</comment>
<dbReference type="InterPro" id="IPR040442">
    <property type="entry name" value="Pyrv_kinase-like_dom_sf"/>
</dbReference>
<reference evidence="5" key="1">
    <citation type="submission" date="2020-05" db="EMBL/GenBank/DDBJ databases">
        <authorList>
            <person name="Chiriac C."/>
            <person name="Salcher M."/>
            <person name="Ghai R."/>
            <person name="Kavagutti S V."/>
        </authorList>
    </citation>
    <scope>NUCLEOTIDE SEQUENCE</scope>
</reference>
<dbReference type="InterPro" id="IPR015813">
    <property type="entry name" value="Pyrv/PenolPyrv_kinase-like_dom"/>
</dbReference>
<dbReference type="PANTHER" id="PTHR32308">
    <property type="entry name" value="LYASE BETA SUBUNIT, PUTATIVE (AFU_ORTHOLOGUE AFUA_4G13030)-RELATED"/>
    <property type="match status" value="1"/>
</dbReference>
<gene>
    <name evidence="5" type="ORF">UFOPK4180_00207</name>
</gene>
<evidence type="ECO:0000313" key="5">
    <source>
        <dbReference type="EMBL" id="CAB4366619.1"/>
    </source>
</evidence>
<evidence type="ECO:0000256" key="3">
    <source>
        <dbReference type="ARBA" id="ARBA00022842"/>
    </source>
</evidence>
<proteinExistence type="predicted"/>
<organism evidence="5">
    <name type="scientific">freshwater metagenome</name>
    <dbReference type="NCBI Taxonomy" id="449393"/>
    <lineage>
        <taxon>unclassified sequences</taxon>
        <taxon>metagenomes</taxon>
        <taxon>ecological metagenomes</taxon>
    </lineage>
</organism>
<evidence type="ECO:0000256" key="2">
    <source>
        <dbReference type="ARBA" id="ARBA00022723"/>
    </source>
</evidence>
<feature type="domain" description="HpcH/HpaI aldolase/citrate lyase" evidence="4">
    <location>
        <begin position="2"/>
        <end position="219"/>
    </location>
</feature>
<sequence length="280" mass="30779">MRSLLCVPGSKPAMLQKAFGTSADQIIIDLEDSVTTLDKPLARENVEEFFRSLKTDKRVSIRLNERSSDEIKADRNLIRALRGGPLTSVILPKIHTLDDVRFWNRYLPREFSFEVQIESAMGLVNTAAIAANSRVHSLAFGPADFMASTGMPSSAPGTPSKEVPRALEYPLSEIVIAAHAYGKLAYDGPYFEFANQVGLSDSANTARALGADGKWAIHPDQISIINELFTPSEEEIETAQRIIDAFDNSSGAANFNGLMIDEASKKVAERLLERATRIHK</sequence>
<evidence type="ECO:0000259" key="4">
    <source>
        <dbReference type="Pfam" id="PF03328"/>
    </source>
</evidence>
<dbReference type="InterPro" id="IPR005000">
    <property type="entry name" value="Aldolase/citrate-lyase_domain"/>
</dbReference>
<dbReference type="AlphaFoldDB" id="A0A6J6ACW8"/>
<dbReference type="EMBL" id="CAESPC010000016">
    <property type="protein sequence ID" value="CAB4366619.1"/>
    <property type="molecule type" value="Genomic_DNA"/>
</dbReference>